<accession>A0A0B0IH41</accession>
<dbReference type="EMBL" id="JRJU01000025">
    <property type="protein sequence ID" value="KHF38986.1"/>
    <property type="molecule type" value="Genomic_DNA"/>
</dbReference>
<dbReference type="Proteomes" id="UP000030832">
    <property type="component" value="Unassembled WGS sequence"/>
</dbReference>
<dbReference type="RefSeq" id="WP_034631423.1">
    <property type="nucleotide sequence ID" value="NZ_JRJU01000025.1"/>
</dbReference>
<evidence type="ECO:0000256" key="1">
    <source>
        <dbReference type="SAM" id="Phobius"/>
    </source>
</evidence>
<feature type="domain" description="NodB homology" evidence="2">
    <location>
        <begin position="56"/>
        <end position="236"/>
    </location>
</feature>
<sequence length="253" mass="28717">MNFFWIFHAKRIKQLSLIIIAAFFTAGLLYVERTQIAVFSTPDGPQAFYKAETDDKQVALTFNISWGENRIEPILDILDQKEVDHANFFVSASWAERYPDVVKEIKERGHTIGSHGYQYKDYTSWDDEKIRKDMNQSTQILSELTGDKPTLLRPPNGSFDKRILNLADKQGYSVIHWSINSKDYQNPGVDAIVNAIVPKTSSGDVILFHASDSVKQTHKALPIVIDQLRGKGFSFTTVEDLMASTISENEEIK</sequence>
<keyword evidence="1" id="KW-0812">Transmembrane</keyword>
<dbReference type="PROSITE" id="PS51677">
    <property type="entry name" value="NODB"/>
    <property type="match status" value="1"/>
</dbReference>
<comment type="caution">
    <text evidence="3">The sequence shown here is derived from an EMBL/GenBank/DDBJ whole genome shotgun (WGS) entry which is preliminary data.</text>
</comment>
<evidence type="ECO:0000313" key="4">
    <source>
        <dbReference type="Proteomes" id="UP000030832"/>
    </source>
</evidence>
<feature type="transmembrane region" description="Helical" evidence="1">
    <location>
        <begin position="12"/>
        <end position="31"/>
    </location>
</feature>
<dbReference type="GO" id="GO:0005975">
    <property type="term" value="P:carbohydrate metabolic process"/>
    <property type="evidence" value="ECO:0007669"/>
    <property type="project" value="InterPro"/>
</dbReference>
<dbReference type="PANTHER" id="PTHR10587:SF128">
    <property type="entry name" value="POLYSACCHARIDE DEACETYLASE PDAB-RELATED"/>
    <property type="match status" value="1"/>
</dbReference>
<dbReference type="NCBIfam" id="TIGR02764">
    <property type="entry name" value="spore_ybaN_pdaB"/>
    <property type="match status" value="1"/>
</dbReference>
<dbReference type="InterPro" id="IPR050248">
    <property type="entry name" value="Polysacc_deacetylase_ArnD"/>
</dbReference>
<organism evidence="3 4">
    <name type="scientific">Halalkalibacter okhensis</name>
    <dbReference type="NCBI Taxonomy" id="333138"/>
    <lineage>
        <taxon>Bacteria</taxon>
        <taxon>Bacillati</taxon>
        <taxon>Bacillota</taxon>
        <taxon>Bacilli</taxon>
        <taxon>Bacillales</taxon>
        <taxon>Bacillaceae</taxon>
        <taxon>Halalkalibacter</taxon>
    </lineage>
</organism>
<dbReference type="OrthoDB" id="9806342at2"/>
<dbReference type="eggNOG" id="COG0726">
    <property type="taxonomic scope" value="Bacteria"/>
</dbReference>
<keyword evidence="4" id="KW-1185">Reference proteome</keyword>
<keyword evidence="1" id="KW-0472">Membrane</keyword>
<keyword evidence="1" id="KW-1133">Transmembrane helix</keyword>
<dbReference type="InterPro" id="IPR011330">
    <property type="entry name" value="Glyco_hydro/deAcase_b/a-brl"/>
</dbReference>
<dbReference type="Gene3D" id="3.20.20.370">
    <property type="entry name" value="Glycoside hydrolase/deacetylase"/>
    <property type="match status" value="1"/>
</dbReference>
<dbReference type="InterPro" id="IPR014132">
    <property type="entry name" value="PdaB-like"/>
</dbReference>
<dbReference type="SUPFAM" id="SSF88713">
    <property type="entry name" value="Glycoside hydrolase/deacetylase"/>
    <property type="match status" value="1"/>
</dbReference>
<proteinExistence type="predicted"/>
<dbReference type="InterPro" id="IPR002509">
    <property type="entry name" value="NODB_dom"/>
</dbReference>
<reference evidence="3 4" key="1">
    <citation type="submission" date="2014-09" db="EMBL/GenBank/DDBJ databases">
        <title>Genome sequencing and annotation of Bacillus Okhensis strain Kh10-101T.</title>
        <authorList>
            <person name="Prakash J.S."/>
        </authorList>
    </citation>
    <scope>NUCLEOTIDE SEQUENCE [LARGE SCALE GENOMIC DNA]</scope>
    <source>
        <strain evidence="4">Kh10-101T</strain>
    </source>
</reference>
<gene>
    <name evidence="3" type="ORF">LQ50_17580</name>
</gene>
<dbReference type="AlphaFoldDB" id="A0A0B0IH41"/>
<evidence type="ECO:0000259" key="2">
    <source>
        <dbReference type="PROSITE" id="PS51677"/>
    </source>
</evidence>
<protein>
    <submittedName>
        <fullName evidence="3">Polysaccharide deacetylase</fullName>
    </submittedName>
</protein>
<dbReference type="Pfam" id="PF01522">
    <property type="entry name" value="Polysacc_deac_1"/>
    <property type="match status" value="1"/>
</dbReference>
<evidence type="ECO:0000313" key="3">
    <source>
        <dbReference type="EMBL" id="KHF38986.1"/>
    </source>
</evidence>
<dbReference type="GO" id="GO:0016810">
    <property type="term" value="F:hydrolase activity, acting on carbon-nitrogen (but not peptide) bonds"/>
    <property type="evidence" value="ECO:0007669"/>
    <property type="project" value="InterPro"/>
</dbReference>
<dbReference type="STRING" id="333138.LQ50_17580"/>
<dbReference type="PANTHER" id="PTHR10587">
    <property type="entry name" value="GLYCOSYL TRANSFERASE-RELATED"/>
    <property type="match status" value="1"/>
</dbReference>
<name>A0A0B0IH41_9BACI</name>
<dbReference type="GO" id="GO:0016020">
    <property type="term" value="C:membrane"/>
    <property type="evidence" value="ECO:0007669"/>
    <property type="project" value="TreeGrafter"/>
</dbReference>